<dbReference type="Gene3D" id="3.40.50.300">
    <property type="entry name" value="P-loop containing nucleotide triphosphate hydrolases"/>
    <property type="match status" value="1"/>
</dbReference>
<evidence type="ECO:0000256" key="8">
    <source>
        <dbReference type="ARBA" id="ARBA00023125"/>
    </source>
</evidence>
<sequence length="240" mass="27770">MTTKIGIRQLVEFVLRSGDLNETKNSQNTALNGARIHRRLQKSRSKDKDYESEVYLKTNVTMNDTEYVISGRADGITSISDKIIIEEIKTSDQPFDELSDNTLELYWGQVKVYGYIILKEHPELKHVTLQLTYFQVSNEEVTTEEKVLGRNELTDFFQQLIDEYEYWLVLRANLRKTRNDSIKKLDFPFPKFRTGQHELAAAVYKTIVYQKRLFVEAPTGTGKTISTLFPAIKAMGEEKV</sequence>
<dbReference type="GO" id="GO:0006281">
    <property type="term" value="P:DNA repair"/>
    <property type="evidence" value="ECO:0007669"/>
    <property type="project" value="UniProtKB-KW"/>
</dbReference>
<evidence type="ECO:0000256" key="7">
    <source>
        <dbReference type="ARBA" id="ARBA00022840"/>
    </source>
</evidence>
<keyword evidence="3" id="KW-0227">DNA damage</keyword>
<feature type="domain" description="PD-(D/E)XK endonuclease-like" evidence="10">
    <location>
        <begin position="39"/>
        <end position="162"/>
    </location>
</feature>
<evidence type="ECO:0000256" key="1">
    <source>
        <dbReference type="ARBA" id="ARBA00022722"/>
    </source>
</evidence>
<dbReference type="GO" id="GO:0003677">
    <property type="term" value="F:DNA binding"/>
    <property type="evidence" value="ECO:0007669"/>
    <property type="project" value="UniProtKB-KW"/>
</dbReference>
<evidence type="ECO:0000313" key="11">
    <source>
        <dbReference type="EMBL" id="MQS77106.1"/>
    </source>
</evidence>
<dbReference type="GO" id="GO:0004527">
    <property type="term" value="F:exonuclease activity"/>
    <property type="evidence" value="ECO:0007669"/>
    <property type="project" value="UniProtKB-KW"/>
</dbReference>
<keyword evidence="4" id="KW-0378">Hydrolase</keyword>
<protein>
    <submittedName>
        <fullName evidence="11">ATP-dependent DNA helicase</fullName>
    </submittedName>
</protein>
<evidence type="ECO:0000256" key="9">
    <source>
        <dbReference type="ARBA" id="ARBA00023204"/>
    </source>
</evidence>
<dbReference type="InterPro" id="IPR038726">
    <property type="entry name" value="PDDEXK_AddAB-type"/>
</dbReference>
<gene>
    <name evidence="11" type="ORF">FHL06_12325</name>
</gene>
<organism evidence="11 12">
    <name type="scientific">Companilactobacillus halodurans</name>
    <dbReference type="NCBI Taxonomy" id="2584183"/>
    <lineage>
        <taxon>Bacteria</taxon>
        <taxon>Bacillati</taxon>
        <taxon>Bacillota</taxon>
        <taxon>Bacilli</taxon>
        <taxon>Lactobacillales</taxon>
        <taxon>Lactobacillaceae</taxon>
        <taxon>Companilactobacillus</taxon>
    </lineage>
</organism>
<reference evidence="11 12" key="1">
    <citation type="journal article" date="2019" name="Syst. Appl. Microbiol.">
        <title>Polyphasic characterization of two novel Lactobacillus spp. isolated from blown salami packages: Description of Lactobacillus halodurans sp. nov. and Lactobacillus salsicarnum sp. nov.</title>
        <authorList>
            <person name="Schuster J.A."/>
            <person name="Klingl A."/>
            <person name="Vogel R.F."/>
            <person name="Ehrmann M.A."/>
        </authorList>
    </citation>
    <scope>NUCLEOTIDE SEQUENCE [LARGE SCALE GENOMIC DNA]</scope>
    <source>
        <strain evidence="11 12">TMW 1.2172</strain>
    </source>
</reference>
<dbReference type="EMBL" id="VDFP01000066">
    <property type="protein sequence ID" value="MQS77106.1"/>
    <property type="molecule type" value="Genomic_DNA"/>
</dbReference>
<comment type="caution">
    <text evidence="11">The sequence shown here is derived from an EMBL/GenBank/DDBJ whole genome shotgun (WGS) entry which is preliminary data.</text>
</comment>
<dbReference type="InterPro" id="IPR011604">
    <property type="entry name" value="PDDEXK-like_dom_sf"/>
</dbReference>
<evidence type="ECO:0000313" key="12">
    <source>
        <dbReference type="Proteomes" id="UP000414364"/>
    </source>
</evidence>
<name>A0A5P0ZSA3_9LACO</name>
<dbReference type="Proteomes" id="UP000414364">
    <property type="component" value="Unassembled WGS sequence"/>
</dbReference>
<keyword evidence="2" id="KW-0547">Nucleotide-binding</keyword>
<feature type="non-terminal residue" evidence="11">
    <location>
        <position position="240"/>
    </location>
</feature>
<keyword evidence="6" id="KW-0269">Exonuclease</keyword>
<proteinExistence type="predicted"/>
<keyword evidence="1" id="KW-0540">Nuclease</keyword>
<evidence type="ECO:0000256" key="2">
    <source>
        <dbReference type="ARBA" id="ARBA00022741"/>
    </source>
</evidence>
<evidence type="ECO:0000256" key="3">
    <source>
        <dbReference type="ARBA" id="ARBA00022763"/>
    </source>
</evidence>
<dbReference type="SUPFAM" id="SSF52540">
    <property type="entry name" value="P-loop containing nucleoside triphosphate hydrolases"/>
    <property type="match status" value="1"/>
</dbReference>
<dbReference type="GO" id="GO:0005524">
    <property type="term" value="F:ATP binding"/>
    <property type="evidence" value="ECO:0007669"/>
    <property type="project" value="UniProtKB-KW"/>
</dbReference>
<evidence type="ECO:0000256" key="4">
    <source>
        <dbReference type="ARBA" id="ARBA00022801"/>
    </source>
</evidence>
<keyword evidence="7" id="KW-0067">ATP-binding</keyword>
<dbReference type="InterPro" id="IPR027417">
    <property type="entry name" value="P-loop_NTPase"/>
</dbReference>
<dbReference type="Pfam" id="PF12705">
    <property type="entry name" value="PDDEXK_1"/>
    <property type="match status" value="1"/>
</dbReference>
<keyword evidence="9" id="KW-0234">DNA repair</keyword>
<dbReference type="RefSeq" id="WP_192917983.1">
    <property type="nucleotide sequence ID" value="NZ_VDFP01000066.1"/>
</dbReference>
<evidence type="ECO:0000256" key="5">
    <source>
        <dbReference type="ARBA" id="ARBA00022806"/>
    </source>
</evidence>
<accession>A0A5P0ZSA3</accession>
<dbReference type="Gene3D" id="3.90.320.10">
    <property type="match status" value="1"/>
</dbReference>
<evidence type="ECO:0000259" key="10">
    <source>
        <dbReference type="Pfam" id="PF12705"/>
    </source>
</evidence>
<evidence type="ECO:0000256" key="6">
    <source>
        <dbReference type="ARBA" id="ARBA00022839"/>
    </source>
</evidence>
<keyword evidence="8" id="KW-0238">DNA-binding</keyword>
<keyword evidence="5 11" id="KW-0347">Helicase</keyword>
<dbReference type="GO" id="GO:0004386">
    <property type="term" value="F:helicase activity"/>
    <property type="evidence" value="ECO:0007669"/>
    <property type="project" value="UniProtKB-KW"/>
</dbReference>
<dbReference type="AlphaFoldDB" id="A0A5P0ZSA3"/>